<evidence type="ECO:0000313" key="2">
    <source>
        <dbReference type="EMBL" id="MDI6447884.1"/>
    </source>
</evidence>
<gene>
    <name evidence="2" type="ORF">QJ522_02415</name>
</gene>
<dbReference type="RefSeq" id="WP_349243295.1">
    <property type="nucleotide sequence ID" value="NZ_JASCXX010000002.1"/>
</dbReference>
<dbReference type="EMBL" id="JASCXX010000002">
    <property type="protein sequence ID" value="MDI6447884.1"/>
    <property type="molecule type" value="Genomic_DNA"/>
</dbReference>
<feature type="compositionally biased region" description="Basic residues" evidence="1">
    <location>
        <begin position="48"/>
        <end position="57"/>
    </location>
</feature>
<name>A0AAW6TUF7_9BACT</name>
<sequence length="102" mass="11059">MMDSRAELVGKLIEAGRRFQEAEQDIVALSAQLAAGNEAKPSKPARAPTRRTGKKPARAPGAPRRMQCPRCGKDVECTSRVGIARPVEHNDPDGVPCRKELV</sequence>
<evidence type="ECO:0000313" key="3">
    <source>
        <dbReference type="Proteomes" id="UP001431776"/>
    </source>
</evidence>
<dbReference type="Proteomes" id="UP001431776">
    <property type="component" value="Unassembled WGS sequence"/>
</dbReference>
<proteinExistence type="predicted"/>
<dbReference type="AlphaFoldDB" id="A0AAW6TUF7"/>
<reference evidence="2" key="1">
    <citation type="submission" date="2023-05" db="EMBL/GenBank/DDBJ databases">
        <title>Anaerotaeda fermentans gen. nov., sp. nov., a novel anaerobic planctomycete of the new family within the order Sedimentisphaerales isolated from Taman Peninsula, Russia.</title>
        <authorList>
            <person name="Khomyakova M.A."/>
            <person name="Merkel A.Y."/>
            <person name="Slobodkin A.I."/>
        </authorList>
    </citation>
    <scope>NUCLEOTIDE SEQUENCE</scope>
    <source>
        <strain evidence="2">M17dextr</strain>
    </source>
</reference>
<organism evidence="2 3">
    <name type="scientific">Anaerobaca lacustris</name>
    <dbReference type="NCBI Taxonomy" id="3044600"/>
    <lineage>
        <taxon>Bacteria</taxon>
        <taxon>Pseudomonadati</taxon>
        <taxon>Planctomycetota</taxon>
        <taxon>Phycisphaerae</taxon>
        <taxon>Sedimentisphaerales</taxon>
        <taxon>Anaerobacaceae</taxon>
        <taxon>Anaerobaca</taxon>
    </lineage>
</organism>
<accession>A0AAW6TUF7</accession>
<feature type="region of interest" description="Disordered" evidence="1">
    <location>
        <begin position="34"/>
        <end position="67"/>
    </location>
</feature>
<evidence type="ECO:0000256" key="1">
    <source>
        <dbReference type="SAM" id="MobiDB-lite"/>
    </source>
</evidence>
<protein>
    <submittedName>
        <fullName evidence="2">Uncharacterized protein</fullName>
    </submittedName>
</protein>
<keyword evidence="3" id="KW-1185">Reference proteome</keyword>
<comment type="caution">
    <text evidence="2">The sequence shown here is derived from an EMBL/GenBank/DDBJ whole genome shotgun (WGS) entry which is preliminary data.</text>
</comment>